<reference evidence="17" key="2">
    <citation type="submission" date="2021-04" db="EMBL/GenBank/DDBJ databases">
        <authorList>
            <person name="Gilroy R."/>
        </authorList>
    </citation>
    <scope>NUCLEOTIDE SEQUENCE</scope>
    <source>
        <strain evidence="17">CHK188-11489</strain>
    </source>
</reference>
<keyword evidence="8" id="KW-0131">Cell cycle</keyword>
<keyword evidence="9" id="KW-0961">Cell wall biogenesis/degradation</keyword>
<dbReference type="Pfam" id="PF00275">
    <property type="entry name" value="EPSP_synthase"/>
    <property type="match status" value="1"/>
</dbReference>
<comment type="pathway">
    <text evidence="2">Cell wall biogenesis; peptidoglycan biosynthesis.</text>
</comment>
<dbReference type="SUPFAM" id="SSF55205">
    <property type="entry name" value="EPT/RTPC-like"/>
    <property type="match status" value="1"/>
</dbReference>
<evidence type="ECO:0000256" key="5">
    <source>
        <dbReference type="ARBA" id="ARBA00022679"/>
    </source>
</evidence>
<dbReference type="GO" id="GO:0008760">
    <property type="term" value="F:UDP-N-acetylglucosamine 1-carboxyvinyltransferase activity"/>
    <property type="evidence" value="ECO:0007669"/>
    <property type="project" value="UniProtKB-EC"/>
</dbReference>
<dbReference type="EMBL" id="DXBF01000016">
    <property type="protein sequence ID" value="HIZ61579.1"/>
    <property type="molecule type" value="Genomic_DNA"/>
</dbReference>
<evidence type="ECO:0000256" key="1">
    <source>
        <dbReference type="ARBA" id="ARBA00004496"/>
    </source>
</evidence>
<keyword evidence="5 17" id="KW-0808">Transferase</keyword>
<feature type="domain" description="Enolpyruvate transferase" evidence="16">
    <location>
        <begin position="7"/>
        <end position="409"/>
    </location>
</feature>
<gene>
    <name evidence="17" type="ORF">H9724_02265</name>
</gene>
<dbReference type="PANTHER" id="PTHR43783">
    <property type="entry name" value="UDP-N-ACETYLGLUCOSAMINE 1-CARBOXYVINYLTRANSFERASE"/>
    <property type="match status" value="1"/>
</dbReference>
<evidence type="ECO:0000256" key="15">
    <source>
        <dbReference type="ARBA" id="ARBA00047527"/>
    </source>
</evidence>
<dbReference type="NCBIfam" id="NF006873">
    <property type="entry name" value="PRK09369.1"/>
    <property type="match status" value="1"/>
</dbReference>
<sequence length="425" mass="43647">MQTITITGGQPLQGNIRPAAAKNSVLPLLAATLLCGGPCCLRGVPELADVDTSLALLAAVGARAVRHGPDLCTLPVPAADLCGEIPPPLAGAMRSSVFYLAPLLCRAGTVRLPLPGGCRLGPRPVDIHLAGLAAMGAQVELEGEAATLRRFGPLRGTDFALRLPSVGATMTLLMAACCAMGTTVLRGAACEPEVCDLAQFLRACGAQISGAGTPVIVVRGRHALDGVAYTPVPDRIAAATYAAAAAAAGGRVTVEGCAPRYYRAFLDFLRDCGVEVCLDGDAVTLARDPALRLRGGRDLYANAWPAFATDTAPLAAAVLLEAEGPSVIYDHLFANRFSCAEGFAAMGAGCSVRGRALYIAGGAQLRAARVTAPDLRGGAALLVAALAARGTTILRDPGHIRRGYADLPGDLARLGGRCIRRKNAE</sequence>
<dbReference type="Gene3D" id="3.65.10.10">
    <property type="entry name" value="Enolpyruvate transferase domain"/>
    <property type="match status" value="2"/>
</dbReference>
<evidence type="ECO:0000256" key="3">
    <source>
        <dbReference type="ARBA" id="ARBA00022490"/>
    </source>
</evidence>
<comment type="catalytic activity">
    <reaction evidence="15">
        <text>phosphoenolpyruvate + UDP-N-acetyl-alpha-D-glucosamine = UDP-N-acetyl-3-O-(1-carboxyvinyl)-alpha-D-glucosamine + phosphate</text>
        <dbReference type="Rhea" id="RHEA:18681"/>
        <dbReference type="ChEBI" id="CHEBI:43474"/>
        <dbReference type="ChEBI" id="CHEBI:57705"/>
        <dbReference type="ChEBI" id="CHEBI:58702"/>
        <dbReference type="ChEBI" id="CHEBI:68483"/>
        <dbReference type="EC" id="2.5.1.7"/>
    </reaction>
</comment>
<comment type="subcellular location">
    <subcellularLocation>
        <location evidence="1">Cytoplasm</location>
    </subcellularLocation>
</comment>
<evidence type="ECO:0000256" key="8">
    <source>
        <dbReference type="ARBA" id="ARBA00023306"/>
    </source>
</evidence>
<evidence type="ECO:0000313" key="17">
    <source>
        <dbReference type="EMBL" id="HIZ61579.1"/>
    </source>
</evidence>
<dbReference type="GO" id="GO:0009252">
    <property type="term" value="P:peptidoglycan biosynthetic process"/>
    <property type="evidence" value="ECO:0007669"/>
    <property type="project" value="UniProtKB-KW"/>
</dbReference>
<evidence type="ECO:0000256" key="13">
    <source>
        <dbReference type="ARBA" id="ARBA00042443"/>
    </source>
</evidence>
<dbReference type="GO" id="GO:0071555">
    <property type="term" value="P:cell wall organization"/>
    <property type="evidence" value="ECO:0007669"/>
    <property type="project" value="UniProtKB-KW"/>
</dbReference>
<dbReference type="InterPro" id="IPR050068">
    <property type="entry name" value="MurA_subfamily"/>
</dbReference>
<comment type="caution">
    <text evidence="17">The sequence shown here is derived from an EMBL/GenBank/DDBJ whole genome shotgun (WGS) entry which is preliminary data.</text>
</comment>
<keyword evidence="3" id="KW-0963">Cytoplasm</keyword>
<accession>A0A9D2FHX3</accession>
<dbReference type="InterPro" id="IPR036968">
    <property type="entry name" value="Enolpyruvate_Tfrase_sf"/>
</dbReference>
<dbReference type="InterPro" id="IPR013792">
    <property type="entry name" value="RNA3'P_cycl/enolpyr_Trfase_a/b"/>
</dbReference>
<dbReference type="GO" id="GO:0008360">
    <property type="term" value="P:regulation of cell shape"/>
    <property type="evidence" value="ECO:0007669"/>
    <property type="project" value="UniProtKB-KW"/>
</dbReference>
<evidence type="ECO:0000256" key="7">
    <source>
        <dbReference type="ARBA" id="ARBA00022984"/>
    </source>
</evidence>
<evidence type="ECO:0000259" key="16">
    <source>
        <dbReference type="Pfam" id="PF00275"/>
    </source>
</evidence>
<dbReference type="InterPro" id="IPR001986">
    <property type="entry name" value="Enolpyruvate_Tfrase_dom"/>
</dbReference>
<evidence type="ECO:0000256" key="6">
    <source>
        <dbReference type="ARBA" id="ARBA00022960"/>
    </source>
</evidence>
<evidence type="ECO:0000313" key="18">
    <source>
        <dbReference type="Proteomes" id="UP000824105"/>
    </source>
</evidence>
<evidence type="ECO:0000256" key="14">
    <source>
        <dbReference type="ARBA" id="ARBA00042842"/>
    </source>
</evidence>
<dbReference type="PANTHER" id="PTHR43783:SF1">
    <property type="entry name" value="UDP-N-ACETYLGLUCOSAMINE 1-CARBOXYVINYLTRANSFERASE"/>
    <property type="match status" value="1"/>
</dbReference>
<name>A0A9D2FHX3_9FIRM</name>
<protein>
    <recommendedName>
        <fullName evidence="12">UDP-N-acetylglucosamine 1-carboxyvinyltransferase</fullName>
        <ecNumber evidence="11">2.5.1.7</ecNumber>
    </recommendedName>
    <alternativeName>
        <fullName evidence="13">Enoylpyruvate transferase</fullName>
    </alternativeName>
    <alternativeName>
        <fullName evidence="14">UDP-N-acetylglucosamine enolpyruvyl transferase</fullName>
    </alternativeName>
</protein>
<dbReference type="AlphaFoldDB" id="A0A9D2FHX3"/>
<reference evidence="17" key="1">
    <citation type="journal article" date="2021" name="PeerJ">
        <title>Extensive microbial diversity within the chicken gut microbiome revealed by metagenomics and culture.</title>
        <authorList>
            <person name="Gilroy R."/>
            <person name="Ravi A."/>
            <person name="Getino M."/>
            <person name="Pursley I."/>
            <person name="Horton D.L."/>
            <person name="Alikhan N.F."/>
            <person name="Baker D."/>
            <person name="Gharbi K."/>
            <person name="Hall N."/>
            <person name="Watson M."/>
            <person name="Adriaenssens E.M."/>
            <person name="Foster-Nyarko E."/>
            <person name="Jarju S."/>
            <person name="Secka A."/>
            <person name="Antonio M."/>
            <person name="Oren A."/>
            <person name="Chaudhuri R.R."/>
            <person name="La Ragione R."/>
            <person name="Hildebrand F."/>
            <person name="Pallen M.J."/>
        </authorList>
    </citation>
    <scope>NUCLEOTIDE SEQUENCE</scope>
    <source>
        <strain evidence="17">CHK188-11489</strain>
    </source>
</reference>
<evidence type="ECO:0000256" key="11">
    <source>
        <dbReference type="ARBA" id="ARBA00039108"/>
    </source>
</evidence>
<keyword evidence="7" id="KW-0573">Peptidoglycan synthesis</keyword>
<evidence type="ECO:0000256" key="10">
    <source>
        <dbReference type="ARBA" id="ARBA00038367"/>
    </source>
</evidence>
<evidence type="ECO:0000256" key="9">
    <source>
        <dbReference type="ARBA" id="ARBA00023316"/>
    </source>
</evidence>
<dbReference type="Proteomes" id="UP000824105">
    <property type="component" value="Unassembled WGS sequence"/>
</dbReference>
<evidence type="ECO:0000256" key="4">
    <source>
        <dbReference type="ARBA" id="ARBA00022618"/>
    </source>
</evidence>
<keyword evidence="4" id="KW-0132">Cell division</keyword>
<evidence type="ECO:0000256" key="2">
    <source>
        <dbReference type="ARBA" id="ARBA00004752"/>
    </source>
</evidence>
<dbReference type="EC" id="2.5.1.7" evidence="11"/>
<proteinExistence type="inferred from homology"/>
<dbReference type="GO" id="GO:0051301">
    <property type="term" value="P:cell division"/>
    <property type="evidence" value="ECO:0007669"/>
    <property type="project" value="UniProtKB-KW"/>
</dbReference>
<comment type="similarity">
    <text evidence="10">Belongs to the EPSP synthase family. MurA subfamily.</text>
</comment>
<keyword evidence="6" id="KW-0133">Cell shape</keyword>
<organism evidence="17 18">
    <name type="scientific">Candidatus Gemmiger avistercoris</name>
    <dbReference type="NCBI Taxonomy" id="2838606"/>
    <lineage>
        <taxon>Bacteria</taxon>
        <taxon>Bacillati</taxon>
        <taxon>Bacillota</taxon>
        <taxon>Clostridia</taxon>
        <taxon>Eubacteriales</taxon>
        <taxon>Gemmiger</taxon>
    </lineage>
</organism>
<evidence type="ECO:0000256" key="12">
    <source>
        <dbReference type="ARBA" id="ARBA00039754"/>
    </source>
</evidence>
<dbReference type="GO" id="GO:0005737">
    <property type="term" value="C:cytoplasm"/>
    <property type="evidence" value="ECO:0007669"/>
    <property type="project" value="UniProtKB-SubCell"/>
</dbReference>